<protein>
    <submittedName>
        <fullName evidence="1">Uncharacterized protein</fullName>
    </submittedName>
</protein>
<dbReference type="Proteomes" id="UP000324222">
    <property type="component" value="Unassembled WGS sequence"/>
</dbReference>
<organism evidence="1 2">
    <name type="scientific">Portunus trituberculatus</name>
    <name type="common">Swimming crab</name>
    <name type="synonym">Neptunus trituberculatus</name>
    <dbReference type="NCBI Taxonomy" id="210409"/>
    <lineage>
        <taxon>Eukaryota</taxon>
        <taxon>Metazoa</taxon>
        <taxon>Ecdysozoa</taxon>
        <taxon>Arthropoda</taxon>
        <taxon>Crustacea</taxon>
        <taxon>Multicrustacea</taxon>
        <taxon>Malacostraca</taxon>
        <taxon>Eumalacostraca</taxon>
        <taxon>Eucarida</taxon>
        <taxon>Decapoda</taxon>
        <taxon>Pleocyemata</taxon>
        <taxon>Brachyura</taxon>
        <taxon>Eubrachyura</taxon>
        <taxon>Portunoidea</taxon>
        <taxon>Portunidae</taxon>
        <taxon>Portuninae</taxon>
        <taxon>Portunus</taxon>
    </lineage>
</organism>
<comment type="caution">
    <text evidence="1">The sequence shown here is derived from an EMBL/GenBank/DDBJ whole genome shotgun (WGS) entry which is preliminary data.</text>
</comment>
<sequence length="86" mass="9844">MTRLQGHYNSHRHHQQSLIMEIPNQSIGNDYFAESHESRRGVQSARRFAVAESSLVTDVRNGCKRKNLPRQSQILVSFRVKGSPVL</sequence>
<gene>
    <name evidence="1" type="ORF">E2C01_024337</name>
</gene>
<dbReference type="AlphaFoldDB" id="A0A5B7EA89"/>
<dbReference type="EMBL" id="VSRR010002361">
    <property type="protein sequence ID" value="MPC31061.1"/>
    <property type="molecule type" value="Genomic_DNA"/>
</dbReference>
<accession>A0A5B7EA89</accession>
<keyword evidence="2" id="KW-1185">Reference proteome</keyword>
<proteinExistence type="predicted"/>
<reference evidence="1 2" key="1">
    <citation type="submission" date="2019-05" db="EMBL/GenBank/DDBJ databases">
        <title>Another draft genome of Portunus trituberculatus and its Hox gene families provides insights of decapod evolution.</title>
        <authorList>
            <person name="Jeong J.-H."/>
            <person name="Song I."/>
            <person name="Kim S."/>
            <person name="Choi T."/>
            <person name="Kim D."/>
            <person name="Ryu S."/>
            <person name="Kim W."/>
        </authorList>
    </citation>
    <scope>NUCLEOTIDE SEQUENCE [LARGE SCALE GENOMIC DNA]</scope>
    <source>
        <tissue evidence="1">Muscle</tissue>
    </source>
</reference>
<evidence type="ECO:0000313" key="1">
    <source>
        <dbReference type="EMBL" id="MPC31061.1"/>
    </source>
</evidence>
<name>A0A5B7EA89_PORTR</name>
<evidence type="ECO:0000313" key="2">
    <source>
        <dbReference type="Proteomes" id="UP000324222"/>
    </source>
</evidence>